<evidence type="ECO:0008006" key="3">
    <source>
        <dbReference type="Google" id="ProtNLM"/>
    </source>
</evidence>
<dbReference type="InterPro" id="IPR053139">
    <property type="entry name" value="Surface_bspA-like"/>
</dbReference>
<dbReference type="Pfam" id="PF13306">
    <property type="entry name" value="LRR_5"/>
    <property type="match status" value="2"/>
</dbReference>
<proteinExistence type="predicted"/>
<gene>
    <name evidence="1" type="ORF">M9Y10_036564</name>
</gene>
<dbReference type="SUPFAM" id="SSF52058">
    <property type="entry name" value="L domain-like"/>
    <property type="match status" value="1"/>
</dbReference>
<dbReference type="Gene3D" id="3.80.10.10">
    <property type="entry name" value="Ribonuclease Inhibitor"/>
    <property type="match status" value="1"/>
</dbReference>
<protein>
    <recommendedName>
        <fullName evidence="3">Leucine-rich repeat domain-containing protein</fullName>
    </recommendedName>
</protein>
<evidence type="ECO:0000313" key="1">
    <source>
        <dbReference type="EMBL" id="KAK8837564.1"/>
    </source>
</evidence>
<evidence type="ECO:0000313" key="2">
    <source>
        <dbReference type="Proteomes" id="UP001470230"/>
    </source>
</evidence>
<dbReference type="PANTHER" id="PTHR45661">
    <property type="entry name" value="SURFACE ANTIGEN"/>
    <property type="match status" value="1"/>
</dbReference>
<comment type="caution">
    <text evidence="1">The sequence shown here is derived from an EMBL/GenBank/DDBJ whole genome shotgun (WGS) entry which is preliminary data.</text>
</comment>
<accession>A0ABR2GUE1</accession>
<dbReference type="EMBL" id="JAPFFF010000059">
    <property type="protein sequence ID" value="KAK8837564.1"/>
    <property type="molecule type" value="Genomic_DNA"/>
</dbReference>
<dbReference type="Proteomes" id="UP001470230">
    <property type="component" value="Unassembled WGS sequence"/>
</dbReference>
<dbReference type="InterPro" id="IPR032675">
    <property type="entry name" value="LRR_dom_sf"/>
</dbReference>
<organism evidence="1 2">
    <name type="scientific">Tritrichomonas musculus</name>
    <dbReference type="NCBI Taxonomy" id="1915356"/>
    <lineage>
        <taxon>Eukaryota</taxon>
        <taxon>Metamonada</taxon>
        <taxon>Parabasalia</taxon>
        <taxon>Tritrichomonadida</taxon>
        <taxon>Tritrichomonadidae</taxon>
        <taxon>Tritrichomonas</taxon>
    </lineage>
</organism>
<keyword evidence="2" id="KW-1185">Reference proteome</keyword>
<dbReference type="PANTHER" id="PTHR45661:SF3">
    <property type="entry name" value="IG-LIKE DOMAIN-CONTAINING PROTEIN"/>
    <property type="match status" value="1"/>
</dbReference>
<name>A0ABR2GUE1_9EUKA</name>
<dbReference type="InterPro" id="IPR026906">
    <property type="entry name" value="LRR_5"/>
</dbReference>
<sequence length="176" mass="19675">MIKENFLIRSITTANIPLWVTTICTRAFSDFPNLMPVNIRSSVVSIAEEAFSKCPKLKIINIPSSIKGDNLGKCAFRGCTSLEKMILPPFLTIIKDGTFKGCTALKKVELNKGLEVIGEEAFMECKYLHHVTVPGTVKLIKDKAFQKSSLKKIYFHNQRPTCCKKSIPFFVSKGTI</sequence>
<reference evidence="1 2" key="1">
    <citation type="submission" date="2024-04" db="EMBL/GenBank/DDBJ databases">
        <title>Tritrichomonas musculus Genome.</title>
        <authorList>
            <person name="Alves-Ferreira E."/>
            <person name="Grigg M."/>
            <person name="Lorenzi H."/>
            <person name="Galac M."/>
        </authorList>
    </citation>
    <scope>NUCLEOTIDE SEQUENCE [LARGE SCALE GENOMIC DNA]</scope>
    <source>
        <strain evidence="1 2">EAF2021</strain>
    </source>
</reference>